<comment type="caution">
    <text evidence="7">The sequence shown here is derived from an EMBL/GenBank/DDBJ whole genome shotgun (WGS) entry which is preliminary data.</text>
</comment>
<dbReference type="InterPro" id="IPR029058">
    <property type="entry name" value="AB_hydrolase_fold"/>
</dbReference>
<dbReference type="Pfam" id="PF00135">
    <property type="entry name" value="COesterase"/>
    <property type="match status" value="1"/>
</dbReference>
<proteinExistence type="inferred from homology"/>
<dbReference type="EC" id="3.1.1.-" evidence="5"/>
<dbReference type="InterPro" id="IPR019826">
    <property type="entry name" value="Carboxylesterase_B_AS"/>
</dbReference>
<feature type="non-terminal residue" evidence="7">
    <location>
        <position position="110"/>
    </location>
</feature>
<keyword evidence="4" id="KW-0325">Glycoprotein</keyword>
<dbReference type="InterPro" id="IPR050309">
    <property type="entry name" value="Type-B_Carboxylest/Lipase"/>
</dbReference>
<accession>A0A4Y2K370</accession>
<evidence type="ECO:0000256" key="2">
    <source>
        <dbReference type="ARBA" id="ARBA00022487"/>
    </source>
</evidence>
<keyword evidence="2" id="KW-0719">Serine esterase</keyword>
<feature type="domain" description="Carboxylesterase type B" evidence="6">
    <location>
        <begin position="7"/>
        <end position="110"/>
    </location>
</feature>
<dbReference type="EMBL" id="BGPR01193074">
    <property type="protein sequence ID" value="GBM96830.1"/>
    <property type="molecule type" value="Genomic_DNA"/>
</dbReference>
<evidence type="ECO:0000256" key="4">
    <source>
        <dbReference type="ARBA" id="ARBA00023180"/>
    </source>
</evidence>
<evidence type="ECO:0000256" key="3">
    <source>
        <dbReference type="ARBA" id="ARBA00022801"/>
    </source>
</evidence>
<keyword evidence="8" id="KW-1185">Reference proteome</keyword>
<dbReference type="GO" id="GO:0052689">
    <property type="term" value="F:carboxylic ester hydrolase activity"/>
    <property type="evidence" value="ECO:0007669"/>
    <property type="project" value="UniProtKB-KW"/>
</dbReference>
<reference evidence="7 8" key="1">
    <citation type="journal article" date="2019" name="Sci. Rep.">
        <title>Orb-weaving spider Araneus ventricosus genome elucidates the spidroin gene catalogue.</title>
        <authorList>
            <person name="Kono N."/>
            <person name="Nakamura H."/>
            <person name="Ohtoshi R."/>
            <person name="Moran D.A.P."/>
            <person name="Shinohara A."/>
            <person name="Yoshida Y."/>
            <person name="Fujiwara M."/>
            <person name="Mori M."/>
            <person name="Tomita M."/>
            <person name="Arakawa K."/>
        </authorList>
    </citation>
    <scope>NUCLEOTIDE SEQUENCE [LARGE SCALE GENOMIC DNA]</scope>
</reference>
<comment type="similarity">
    <text evidence="1 5">Belongs to the type-B carboxylesterase/lipase family.</text>
</comment>
<name>A0A4Y2K370_ARAVE</name>
<evidence type="ECO:0000313" key="7">
    <source>
        <dbReference type="EMBL" id="GBM96830.1"/>
    </source>
</evidence>
<dbReference type="InterPro" id="IPR002018">
    <property type="entry name" value="CarbesteraseB"/>
</dbReference>
<dbReference type="AlphaFoldDB" id="A0A4Y2K370"/>
<evidence type="ECO:0000313" key="8">
    <source>
        <dbReference type="Proteomes" id="UP000499080"/>
    </source>
</evidence>
<evidence type="ECO:0000259" key="6">
    <source>
        <dbReference type="Pfam" id="PF00135"/>
    </source>
</evidence>
<dbReference type="Proteomes" id="UP000499080">
    <property type="component" value="Unassembled WGS sequence"/>
</dbReference>
<dbReference type="SUPFAM" id="SSF53474">
    <property type="entry name" value="alpha/beta-Hydrolases"/>
    <property type="match status" value="1"/>
</dbReference>
<dbReference type="PROSITE" id="PS00122">
    <property type="entry name" value="CARBOXYLESTERASE_B_1"/>
    <property type="match status" value="1"/>
</dbReference>
<dbReference type="PANTHER" id="PTHR11559">
    <property type="entry name" value="CARBOXYLESTERASE"/>
    <property type="match status" value="1"/>
</dbReference>
<protein>
    <recommendedName>
        <fullName evidence="5">Carboxylic ester hydrolase</fullName>
        <ecNumber evidence="5">3.1.1.-</ecNumber>
    </recommendedName>
</protein>
<evidence type="ECO:0000256" key="5">
    <source>
        <dbReference type="RuleBase" id="RU361235"/>
    </source>
</evidence>
<dbReference type="OrthoDB" id="6435365at2759"/>
<evidence type="ECO:0000256" key="1">
    <source>
        <dbReference type="ARBA" id="ARBA00005964"/>
    </source>
</evidence>
<sequence length="110" mass="12139">MCLILPGLYDLVMALQWVNDNIEYFGGDKARITITGESAGASAGSMLCVSPLTTGLFSRAILQSASVTRRIYNMVDYNQRLAERLAEAVDCATKNFTIYDHPTEVVQCLR</sequence>
<keyword evidence="3 5" id="KW-0378">Hydrolase</keyword>
<dbReference type="Gene3D" id="3.40.50.1820">
    <property type="entry name" value="alpha/beta hydrolase"/>
    <property type="match status" value="1"/>
</dbReference>
<organism evidence="7 8">
    <name type="scientific">Araneus ventricosus</name>
    <name type="common">Orbweaver spider</name>
    <name type="synonym">Epeira ventricosa</name>
    <dbReference type="NCBI Taxonomy" id="182803"/>
    <lineage>
        <taxon>Eukaryota</taxon>
        <taxon>Metazoa</taxon>
        <taxon>Ecdysozoa</taxon>
        <taxon>Arthropoda</taxon>
        <taxon>Chelicerata</taxon>
        <taxon>Arachnida</taxon>
        <taxon>Araneae</taxon>
        <taxon>Araneomorphae</taxon>
        <taxon>Entelegynae</taxon>
        <taxon>Araneoidea</taxon>
        <taxon>Araneidae</taxon>
        <taxon>Araneus</taxon>
    </lineage>
</organism>
<gene>
    <name evidence="7" type="primary">ACES_85</name>
    <name evidence="7" type="ORF">AVEN_154563_1</name>
</gene>